<evidence type="ECO:0000313" key="1">
    <source>
        <dbReference type="EMBL" id="ADV67356.1"/>
    </source>
</evidence>
<dbReference type="HOGENOM" id="CLU_2259145_0_0_0"/>
<dbReference type="OrthoDB" id="69751at2"/>
<accession>E8U8G7</accession>
<reference evidence="1 2" key="1">
    <citation type="journal article" date="2011" name="Stand. Genomic Sci.">
        <title>Complete genome sequence of Deinococcus maricopensis type strain (LB-34).</title>
        <authorList>
            <person name="Pukall R."/>
            <person name="Zeytun A."/>
            <person name="Lucas S."/>
            <person name="Lapidus A."/>
            <person name="Hammon N."/>
            <person name="Deshpande S."/>
            <person name="Nolan M."/>
            <person name="Cheng J.F."/>
            <person name="Pitluck S."/>
            <person name="Liolios K."/>
            <person name="Pagani I."/>
            <person name="Mikhailova N."/>
            <person name="Ivanova N."/>
            <person name="Mavromatis K."/>
            <person name="Pati A."/>
            <person name="Tapia R."/>
            <person name="Han C."/>
            <person name="Goodwin L."/>
            <person name="Chen A."/>
            <person name="Palaniappan K."/>
            <person name="Land M."/>
            <person name="Hauser L."/>
            <person name="Chang Y.J."/>
            <person name="Jeffries C.D."/>
            <person name="Brambilla E.M."/>
            <person name="Rohde M."/>
            <person name="Goker M."/>
            <person name="Detter J.C."/>
            <person name="Woyke T."/>
            <person name="Bristow J."/>
            <person name="Eisen J.A."/>
            <person name="Markowitz V."/>
            <person name="Hugenholtz P."/>
            <person name="Kyrpides N.C."/>
            <person name="Klenk H.P."/>
        </authorList>
    </citation>
    <scope>NUCLEOTIDE SEQUENCE [LARGE SCALE GENOMIC DNA]</scope>
    <source>
        <strain evidence="2">DSM 21211 / LMG 22137 / NRRL B-23946 / LB-34</strain>
    </source>
</reference>
<dbReference type="STRING" id="709986.Deima_1707"/>
<dbReference type="KEGG" id="dmr:Deima_1707"/>
<reference evidence="2" key="2">
    <citation type="submission" date="2011-01" db="EMBL/GenBank/DDBJ databases">
        <title>The complete genome of Deinococcus maricopensis DSM 21211.</title>
        <authorList>
            <consortium name="US DOE Joint Genome Institute (JGI-PGF)"/>
            <person name="Lucas S."/>
            <person name="Copeland A."/>
            <person name="Lapidus A."/>
            <person name="Goodwin L."/>
            <person name="Pitluck S."/>
            <person name="Kyrpides N."/>
            <person name="Mavromatis K."/>
            <person name="Pagani I."/>
            <person name="Ivanova N."/>
            <person name="Ovchinnikova G."/>
            <person name="Zeytun A."/>
            <person name="Detter J.C."/>
            <person name="Han C."/>
            <person name="Land M."/>
            <person name="Hauser L."/>
            <person name="Markowitz V."/>
            <person name="Cheng J.-F."/>
            <person name="Hugenholtz P."/>
            <person name="Woyke T."/>
            <person name="Wu D."/>
            <person name="Pukall R."/>
            <person name="Gehrich-Schroeter G."/>
            <person name="Brambilla E."/>
            <person name="Klenk H.-P."/>
            <person name="Eisen J.A."/>
        </authorList>
    </citation>
    <scope>NUCLEOTIDE SEQUENCE [LARGE SCALE GENOMIC DNA]</scope>
    <source>
        <strain evidence="2">DSM 21211 / LMG 22137 / NRRL B-23946 / LB-34</strain>
    </source>
</reference>
<protein>
    <submittedName>
        <fullName evidence="1">Uncharacterized protein</fullName>
    </submittedName>
</protein>
<proteinExistence type="predicted"/>
<name>E8U8G7_DEIML</name>
<dbReference type="AlphaFoldDB" id="E8U8G7"/>
<gene>
    <name evidence="1" type="ordered locus">Deima_1707</name>
</gene>
<sequence length="105" mass="11375">MTPQSQAIEFPAPGIVPYRGGCVTEPALFALDYLVHWRANVAVRGVVHEDVPVLAFLRDVERAPEAFGVTAAEARVARERFLDGAGQALEAEGGQRAWLAKEFGL</sequence>
<dbReference type="EMBL" id="CP002454">
    <property type="protein sequence ID" value="ADV67356.1"/>
    <property type="molecule type" value="Genomic_DNA"/>
</dbReference>
<keyword evidence="2" id="KW-1185">Reference proteome</keyword>
<organism evidence="1 2">
    <name type="scientific">Deinococcus maricopensis (strain DSM 21211 / LMG 22137 / NRRL B-23946 / LB-34)</name>
    <dbReference type="NCBI Taxonomy" id="709986"/>
    <lineage>
        <taxon>Bacteria</taxon>
        <taxon>Thermotogati</taxon>
        <taxon>Deinococcota</taxon>
        <taxon>Deinococci</taxon>
        <taxon>Deinococcales</taxon>
        <taxon>Deinococcaceae</taxon>
        <taxon>Deinococcus</taxon>
    </lineage>
</organism>
<evidence type="ECO:0000313" key="2">
    <source>
        <dbReference type="Proteomes" id="UP000008635"/>
    </source>
</evidence>
<dbReference type="Proteomes" id="UP000008635">
    <property type="component" value="Chromosome"/>
</dbReference>
<dbReference type="RefSeq" id="WP_013556861.1">
    <property type="nucleotide sequence ID" value="NC_014958.1"/>
</dbReference>